<evidence type="ECO:0000313" key="1">
    <source>
        <dbReference type="Ensembl" id="ENSNBRP00000026526.1"/>
    </source>
</evidence>
<sequence length="102" mass="11007">PLLVSLTVTTGLVSAKLFISRLTSLCTFPLPHCHTDASADSNHLNDAPLTKSLPTQQVLNLKQGSSTQGGCTDLLLPADELVLPCSAWPCRLQSCKENWWCS</sequence>
<reference evidence="1" key="2">
    <citation type="submission" date="2025-09" db="UniProtKB">
        <authorList>
            <consortium name="Ensembl"/>
        </authorList>
    </citation>
    <scope>IDENTIFICATION</scope>
</reference>
<proteinExistence type="predicted"/>
<dbReference type="Proteomes" id="UP000261580">
    <property type="component" value="Unassembled WGS sequence"/>
</dbReference>
<keyword evidence="2" id="KW-1185">Reference proteome</keyword>
<dbReference type="Ensembl" id="ENSNBRT00000027226.1">
    <property type="protein sequence ID" value="ENSNBRP00000026526.1"/>
    <property type="gene ID" value="ENSNBRG00000020266.1"/>
</dbReference>
<name>A0A3Q4HWD7_NEOBR</name>
<reference evidence="1" key="1">
    <citation type="submission" date="2025-08" db="UniProtKB">
        <authorList>
            <consortium name="Ensembl"/>
        </authorList>
    </citation>
    <scope>IDENTIFICATION</scope>
</reference>
<organism evidence="1 2">
    <name type="scientific">Neolamprologus brichardi</name>
    <name type="common">Fairy cichlid</name>
    <name type="synonym">Lamprologus brichardi</name>
    <dbReference type="NCBI Taxonomy" id="32507"/>
    <lineage>
        <taxon>Eukaryota</taxon>
        <taxon>Metazoa</taxon>
        <taxon>Chordata</taxon>
        <taxon>Craniata</taxon>
        <taxon>Vertebrata</taxon>
        <taxon>Euteleostomi</taxon>
        <taxon>Actinopterygii</taxon>
        <taxon>Neopterygii</taxon>
        <taxon>Teleostei</taxon>
        <taxon>Neoteleostei</taxon>
        <taxon>Acanthomorphata</taxon>
        <taxon>Ovalentaria</taxon>
        <taxon>Cichlomorphae</taxon>
        <taxon>Cichliformes</taxon>
        <taxon>Cichlidae</taxon>
        <taxon>African cichlids</taxon>
        <taxon>Pseudocrenilabrinae</taxon>
        <taxon>Lamprologini</taxon>
        <taxon>Neolamprologus</taxon>
    </lineage>
</organism>
<protein>
    <submittedName>
        <fullName evidence="1">Uncharacterized protein</fullName>
    </submittedName>
</protein>
<dbReference type="AlphaFoldDB" id="A0A3Q4HWD7"/>
<evidence type="ECO:0000313" key="2">
    <source>
        <dbReference type="Proteomes" id="UP000261580"/>
    </source>
</evidence>
<accession>A0A3Q4HWD7</accession>